<feature type="transmembrane region" description="Helical" evidence="1">
    <location>
        <begin position="6"/>
        <end position="24"/>
    </location>
</feature>
<sequence>MKRDRLARIFPLVIIFLVVFFLMPRNSKFPYDYRKGREWKYETLFAQFDFPIYKTEEQMREERNSSSGSVVPYYRYSEEASAKSISSIERLPLGSLRSVVVSQVRSIYNKGVIEDRSLRDELPESEVIYVQRDKRAVKYPSTEVYSLSDARNKLLSDLSAMALGVNVDSLLRKNGVYDLIVPNLVYDEQATELVHEESGGGVSPTSGYVTAGQLIVSEGEIVTAEIEQMLDSYKKEFEANVGYLGPPVLILLGNLVIAAALVVLLYFMVWFGCPEIFHDSRYPYLLLLYLLFSCLTLLVLKANEQLLYAVPFTLSALMMQTFLPMRKVVPLYVAMLSPLLLFSHDGAVLFVMFFVAGLVVLYVFKYFQQGWRQFIAAAITFGVLALLYLGFRGADLVAGNVWSALLSLFVGSMLTVAGYPLTYLFERLFNLVSDSRLIELSDTSSPLIRELEQKAPGTFQHSLQVMNMADFVARAVGVNPELVRVGALYHDIGKMNNPLCFVENEFIVPKDDEEHKYHTGLSPLQSAHDIIRHVSDGVEIARKNRLPKAVVDFIVTHHGTTVVSFFYDKFLKEGGDPSQKSEFTYPGVKPHTKPQIILMLCDSIEAASRTLRANTPQAYSDFVERIVAGKMAEGQFDDADITISELNIVKETLKQYLAQLNHERVVYPRTKMNNK</sequence>
<reference evidence="3" key="1">
    <citation type="submission" date="2020-10" db="EMBL/GenBank/DDBJ databases">
        <authorList>
            <person name="Gilroy R."/>
        </authorList>
    </citation>
    <scope>NUCLEOTIDE SEQUENCE</scope>
    <source>
        <strain evidence="3">B3-1481</strain>
    </source>
</reference>
<dbReference type="InterPro" id="IPR052722">
    <property type="entry name" value="PgpH_phosphodiesterase"/>
</dbReference>
<organism evidence="3 4">
    <name type="scientific">Candidatus Cryptobacteroides avistercoris</name>
    <dbReference type="NCBI Taxonomy" id="2840758"/>
    <lineage>
        <taxon>Bacteria</taxon>
        <taxon>Pseudomonadati</taxon>
        <taxon>Bacteroidota</taxon>
        <taxon>Bacteroidia</taxon>
        <taxon>Bacteroidales</taxon>
        <taxon>Candidatus Cryptobacteroides</taxon>
    </lineage>
</organism>
<dbReference type="SUPFAM" id="SSF109604">
    <property type="entry name" value="HD-domain/PDEase-like"/>
    <property type="match status" value="1"/>
</dbReference>
<keyword evidence="1" id="KW-0472">Membrane</keyword>
<dbReference type="InterPro" id="IPR011624">
    <property type="entry name" value="Metal-dep_PHydrolase_7TM_extra"/>
</dbReference>
<dbReference type="Gene3D" id="1.10.3210.10">
    <property type="entry name" value="Hypothetical protein af1432"/>
    <property type="match status" value="1"/>
</dbReference>
<feature type="transmembrane region" description="Helical" evidence="1">
    <location>
        <begin position="346"/>
        <end position="367"/>
    </location>
</feature>
<evidence type="ECO:0000259" key="2">
    <source>
        <dbReference type="SMART" id="SM00471"/>
    </source>
</evidence>
<feature type="transmembrane region" description="Helical" evidence="1">
    <location>
        <begin position="307"/>
        <end position="326"/>
    </location>
</feature>
<keyword evidence="1" id="KW-1133">Transmembrane helix</keyword>
<dbReference type="AlphaFoldDB" id="A0A9D9IWZ8"/>
<comment type="caution">
    <text evidence="3">The sequence shown here is derived from an EMBL/GenBank/DDBJ whole genome shotgun (WGS) entry which is preliminary data.</text>
</comment>
<name>A0A9D9IWZ8_9BACT</name>
<dbReference type="InterPro" id="IPR003607">
    <property type="entry name" value="HD/PDEase_dom"/>
</dbReference>
<feature type="transmembrane region" description="Helical" evidence="1">
    <location>
        <begin position="403"/>
        <end position="425"/>
    </location>
</feature>
<dbReference type="PANTHER" id="PTHR36442">
    <property type="entry name" value="CYCLIC-DI-AMP PHOSPHODIESTERASE PGPH"/>
    <property type="match status" value="1"/>
</dbReference>
<feature type="transmembrane region" description="Helical" evidence="1">
    <location>
        <begin position="282"/>
        <end position="300"/>
    </location>
</feature>
<dbReference type="PANTHER" id="PTHR36442:SF1">
    <property type="entry name" value="CYCLIC-DI-AMP PHOSPHODIESTERASE PGPH"/>
    <property type="match status" value="1"/>
</dbReference>
<gene>
    <name evidence="3" type="ORF">IAB76_00635</name>
</gene>
<dbReference type="InterPro" id="IPR006674">
    <property type="entry name" value="HD_domain"/>
</dbReference>
<feature type="domain" description="HD/PDEase" evidence="2">
    <location>
        <begin position="454"/>
        <end position="616"/>
    </location>
</feature>
<dbReference type="InterPro" id="IPR011621">
    <property type="entry name" value="Metal-dep_PHydrolase_7TM_intra"/>
</dbReference>
<dbReference type="Pfam" id="PF07698">
    <property type="entry name" value="7TM-7TMR_HD"/>
    <property type="match status" value="1"/>
</dbReference>
<accession>A0A9D9IWZ8</accession>
<feature type="transmembrane region" description="Helical" evidence="1">
    <location>
        <begin position="248"/>
        <end position="270"/>
    </location>
</feature>
<dbReference type="NCBIfam" id="TIGR00277">
    <property type="entry name" value="HDIG"/>
    <property type="match status" value="1"/>
</dbReference>
<dbReference type="Proteomes" id="UP000823769">
    <property type="component" value="Unassembled WGS sequence"/>
</dbReference>
<evidence type="ECO:0000313" key="4">
    <source>
        <dbReference type="Proteomes" id="UP000823769"/>
    </source>
</evidence>
<dbReference type="Pfam" id="PF01966">
    <property type="entry name" value="HD"/>
    <property type="match status" value="1"/>
</dbReference>
<protein>
    <submittedName>
        <fullName evidence="3">HDIG domain-containing protein</fullName>
    </submittedName>
</protein>
<keyword evidence="1" id="KW-0812">Transmembrane</keyword>
<evidence type="ECO:0000256" key="1">
    <source>
        <dbReference type="SAM" id="Phobius"/>
    </source>
</evidence>
<evidence type="ECO:0000313" key="3">
    <source>
        <dbReference type="EMBL" id="MBO8479606.1"/>
    </source>
</evidence>
<dbReference type="SMART" id="SM00471">
    <property type="entry name" value="HDc"/>
    <property type="match status" value="1"/>
</dbReference>
<reference evidence="3" key="2">
    <citation type="journal article" date="2021" name="PeerJ">
        <title>Extensive microbial diversity within the chicken gut microbiome revealed by metagenomics and culture.</title>
        <authorList>
            <person name="Gilroy R."/>
            <person name="Ravi A."/>
            <person name="Getino M."/>
            <person name="Pursley I."/>
            <person name="Horton D.L."/>
            <person name="Alikhan N.F."/>
            <person name="Baker D."/>
            <person name="Gharbi K."/>
            <person name="Hall N."/>
            <person name="Watson M."/>
            <person name="Adriaenssens E.M."/>
            <person name="Foster-Nyarko E."/>
            <person name="Jarju S."/>
            <person name="Secka A."/>
            <person name="Antonio M."/>
            <person name="Oren A."/>
            <person name="Chaudhuri R.R."/>
            <person name="La Ragione R."/>
            <person name="Hildebrand F."/>
            <person name="Pallen M.J."/>
        </authorList>
    </citation>
    <scope>NUCLEOTIDE SEQUENCE</scope>
    <source>
        <strain evidence="3">B3-1481</strain>
    </source>
</reference>
<dbReference type="EMBL" id="JADILW010000009">
    <property type="protein sequence ID" value="MBO8479606.1"/>
    <property type="molecule type" value="Genomic_DNA"/>
</dbReference>
<feature type="transmembrane region" description="Helical" evidence="1">
    <location>
        <begin position="374"/>
        <end position="391"/>
    </location>
</feature>
<dbReference type="Pfam" id="PF07697">
    <property type="entry name" value="7TMR-HDED"/>
    <property type="match status" value="1"/>
</dbReference>
<dbReference type="CDD" id="cd00077">
    <property type="entry name" value="HDc"/>
    <property type="match status" value="1"/>
</dbReference>
<proteinExistence type="predicted"/>
<dbReference type="InterPro" id="IPR006675">
    <property type="entry name" value="HDIG_dom"/>
</dbReference>